<dbReference type="Pfam" id="PF01757">
    <property type="entry name" value="Acyl_transf_3"/>
    <property type="match status" value="1"/>
</dbReference>
<comment type="caution">
    <text evidence="3">The sequence shown here is derived from an EMBL/GenBank/DDBJ whole genome shotgun (WGS) entry which is preliminary data.</text>
</comment>
<protein>
    <recommendedName>
        <fullName evidence="2">Acyltransferase 3 domain-containing protein</fullName>
    </recommendedName>
</protein>
<dbReference type="InterPro" id="IPR002656">
    <property type="entry name" value="Acyl_transf_3_dom"/>
</dbReference>
<organism evidence="3 4">
    <name type="scientific">Cytospora paraplurivora</name>
    <dbReference type="NCBI Taxonomy" id="2898453"/>
    <lineage>
        <taxon>Eukaryota</taxon>
        <taxon>Fungi</taxon>
        <taxon>Dikarya</taxon>
        <taxon>Ascomycota</taxon>
        <taxon>Pezizomycotina</taxon>
        <taxon>Sordariomycetes</taxon>
        <taxon>Sordariomycetidae</taxon>
        <taxon>Diaporthales</taxon>
        <taxon>Cytosporaceae</taxon>
        <taxon>Cytospora</taxon>
    </lineage>
</organism>
<reference evidence="3 4" key="1">
    <citation type="journal article" date="2023" name="PLoS ONE">
        <title>Cytospora paraplurivora sp. nov. isolated from orchards with fruit tree decline syndrome in Ontario, Canada.</title>
        <authorList>
            <person name="Ilyukhin E."/>
            <person name="Nguyen H.D.T."/>
            <person name="Castle A.J."/>
            <person name="Ellouze W."/>
        </authorList>
    </citation>
    <scope>NUCLEOTIDE SEQUENCE [LARGE SCALE GENOMIC DNA]</scope>
    <source>
        <strain evidence="3 4">FDS-564</strain>
    </source>
</reference>
<evidence type="ECO:0000256" key="1">
    <source>
        <dbReference type="SAM" id="Phobius"/>
    </source>
</evidence>
<feature type="transmembrane region" description="Helical" evidence="1">
    <location>
        <begin position="375"/>
        <end position="393"/>
    </location>
</feature>
<keyword evidence="4" id="KW-1185">Reference proteome</keyword>
<keyword evidence="1" id="KW-0812">Transmembrane</keyword>
<evidence type="ECO:0000313" key="3">
    <source>
        <dbReference type="EMBL" id="KAK7729284.1"/>
    </source>
</evidence>
<feature type="transmembrane region" description="Helical" evidence="1">
    <location>
        <begin position="491"/>
        <end position="510"/>
    </location>
</feature>
<feature type="transmembrane region" description="Helical" evidence="1">
    <location>
        <begin position="458"/>
        <end position="479"/>
    </location>
</feature>
<dbReference type="InterPro" id="IPR050879">
    <property type="entry name" value="Acyltransferase_3"/>
</dbReference>
<sequence length="538" mass="60913">MFPWLAHGKRKGDDEEELLSYIPLENIEDTRGAASEDSSLRDAITEAEKPLPRHPSRVIRAAKQALGHLQFLVPSFLRRSSRVPRNQHQKAWLDGLRGLAALLVVFHHSSLVWFSWDLHFAWIPGQPLLLIKLPIIRLFVSGPPQVAVFFVVSGYAISYKPLRLARQGRFDEVGSTLSSSFFRRHPRLFMPAAVVTFFTALITQLDWFAREGLPGVAEPVREPPHANNLRDQLLHYAWTQVAVTDPIGQEHVSSGTGRRVNNPYDPNLWTLPIEFNSSMVIFMFLAAFARVHNWVRMLFALALICYFHGVFRYWGLFLFLGGMFICDLHFELDRWTSRPAENPLPDEITFQPLWVTARQGGFVSRIARRITSSRVAGRVLGLGFFVLALWLLSMPSTQRGGREAAGYATIASWIPDRFGDDLVVPLGAVLLLLIVDRATFLQVLFTNSFSQYMGKISYSLYMVHGPLLWTLGSALGQKFVALTGGETNETYTLGIALAACVWWPVAIYVADLTYRCVDSKCVQLSRWVYEKLFKKNDV</sequence>
<feature type="transmembrane region" description="Helical" evidence="1">
    <location>
        <begin position="422"/>
        <end position="446"/>
    </location>
</feature>
<feature type="transmembrane region" description="Helical" evidence="1">
    <location>
        <begin position="136"/>
        <end position="157"/>
    </location>
</feature>
<dbReference type="PANTHER" id="PTHR23028:SF134">
    <property type="entry name" value="PUTATIVE (AFU_ORTHOLOGUE AFUA_4G08520)-RELATED"/>
    <property type="match status" value="1"/>
</dbReference>
<evidence type="ECO:0000313" key="4">
    <source>
        <dbReference type="Proteomes" id="UP001320245"/>
    </source>
</evidence>
<dbReference type="Proteomes" id="UP001320245">
    <property type="component" value="Unassembled WGS sequence"/>
</dbReference>
<feature type="transmembrane region" description="Helical" evidence="1">
    <location>
        <begin position="294"/>
        <end position="310"/>
    </location>
</feature>
<accession>A0AAN9YC26</accession>
<keyword evidence="1" id="KW-0472">Membrane</keyword>
<dbReference type="EMBL" id="JAJSPL020000073">
    <property type="protein sequence ID" value="KAK7729284.1"/>
    <property type="molecule type" value="Genomic_DNA"/>
</dbReference>
<proteinExistence type="predicted"/>
<gene>
    <name evidence="3" type="ORF">SLS53_009280</name>
</gene>
<feature type="transmembrane region" description="Helical" evidence="1">
    <location>
        <begin position="95"/>
        <end position="116"/>
    </location>
</feature>
<evidence type="ECO:0000259" key="2">
    <source>
        <dbReference type="Pfam" id="PF01757"/>
    </source>
</evidence>
<dbReference type="PANTHER" id="PTHR23028">
    <property type="entry name" value="ACETYLTRANSFERASE"/>
    <property type="match status" value="1"/>
</dbReference>
<feature type="domain" description="Acyltransferase 3" evidence="2">
    <location>
        <begin position="91"/>
        <end position="508"/>
    </location>
</feature>
<keyword evidence="1" id="KW-1133">Transmembrane helix</keyword>
<name>A0AAN9YC26_9PEZI</name>
<dbReference type="GO" id="GO:0016747">
    <property type="term" value="F:acyltransferase activity, transferring groups other than amino-acyl groups"/>
    <property type="evidence" value="ECO:0007669"/>
    <property type="project" value="InterPro"/>
</dbReference>
<feature type="transmembrane region" description="Helical" evidence="1">
    <location>
        <begin position="268"/>
        <end position="287"/>
    </location>
</feature>
<dbReference type="AlphaFoldDB" id="A0AAN9YC26"/>